<keyword evidence="5" id="KW-0560">Oxidoreductase</keyword>
<feature type="domain" description="Fe2OG dioxygenase" evidence="8">
    <location>
        <begin position="808"/>
        <end position="917"/>
    </location>
</feature>
<dbReference type="SMART" id="SM00526">
    <property type="entry name" value="H15"/>
    <property type="match status" value="1"/>
</dbReference>
<dbReference type="PROSITE" id="PS51471">
    <property type="entry name" value="FE2OG_OXY"/>
    <property type="match status" value="1"/>
</dbReference>
<dbReference type="SUPFAM" id="SSF46785">
    <property type="entry name" value="Winged helix' DNA-binding domain"/>
    <property type="match status" value="1"/>
</dbReference>
<feature type="compositionally biased region" description="Polar residues" evidence="7">
    <location>
        <begin position="182"/>
        <end position="199"/>
    </location>
</feature>
<keyword evidence="4" id="KW-0223">Dioxygenase</keyword>
<dbReference type="GO" id="GO:0005783">
    <property type="term" value="C:endoplasmic reticulum"/>
    <property type="evidence" value="ECO:0007669"/>
    <property type="project" value="TreeGrafter"/>
</dbReference>
<dbReference type="GO" id="GO:0004656">
    <property type="term" value="F:procollagen-proline 4-dioxygenase activity"/>
    <property type="evidence" value="ECO:0007669"/>
    <property type="project" value="TreeGrafter"/>
</dbReference>
<feature type="region of interest" description="Disordered" evidence="7">
    <location>
        <begin position="524"/>
        <end position="550"/>
    </location>
</feature>
<dbReference type="Proteomes" id="UP001063166">
    <property type="component" value="Unassembled WGS sequence"/>
</dbReference>
<dbReference type="OrthoDB" id="69177at2759"/>
<dbReference type="SMART" id="SM00702">
    <property type="entry name" value="P4Hc"/>
    <property type="match status" value="1"/>
</dbReference>
<feature type="compositionally biased region" description="Low complexity" evidence="7">
    <location>
        <begin position="246"/>
        <end position="262"/>
    </location>
</feature>
<feature type="region of interest" description="Disordered" evidence="7">
    <location>
        <begin position="300"/>
        <end position="319"/>
    </location>
</feature>
<keyword evidence="11" id="KW-1185">Reference proteome</keyword>
<reference evidence="10" key="1">
    <citation type="submission" date="2022-07" db="EMBL/GenBank/DDBJ databases">
        <title>The genome of Lyophyllum shimeji provides insight into the initial evolution of ectomycorrhizal fungal genome.</title>
        <authorList>
            <person name="Kobayashi Y."/>
            <person name="Shibata T."/>
            <person name="Hirakawa H."/>
            <person name="Shigenobu S."/>
            <person name="Nishiyama T."/>
            <person name="Yamada A."/>
            <person name="Hasebe M."/>
            <person name="Kawaguchi M."/>
        </authorList>
    </citation>
    <scope>NUCLEOTIDE SEQUENCE</scope>
    <source>
        <strain evidence="10">AT787</strain>
    </source>
</reference>
<protein>
    <recommendedName>
        <fullName evidence="2">Histone H1</fullName>
    </recommendedName>
</protein>
<feature type="compositionally biased region" description="Low complexity" evidence="7">
    <location>
        <begin position="208"/>
        <end position="225"/>
    </location>
</feature>
<feature type="domain" description="H15" evidence="9">
    <location>
        <begin position="320"/>
        <end position="389"/>
    </location>
</feature>
<feature type="region of interest" description="Disordered" evidence="7">
    <location>
        <begin position="159"/>
        <end position="262"/>
    </location>
</feature>
<feature type="region of interest" description="Disordered" evidence="7">
    <location>
        <begin position="622"/>
        <end position="701"/>
    </location>
</feature>
<evidence type="ECO:0000256" key="4">
    <source>
        <dbReference type="ARBA" id="ARBA00022964"/>
    </source>
</evidence>
<dbReference type="InterPro" id="IPR044862">
    <property type="entry name" value="Pro_4_hyd_alph_FE2OG_OXY"/>
</dbReference>
<gene>
    <name evidence="10" type="primary">ALG3</name>
    <name evidence="10" type="ORF">LshimejAT787_0210050</name>
</gene>
<feature type="compositionally biased region" description="Low complexity" evidence="7">
    <location>
        <begin position="159"/>
        <end position="177"/>
    </location>
</feature>
<dbReference type="InterPro" id="IPR006620">
    <property type="entry name" value="Pro_4_hyd_alph"/>
</dbReference>
<dbReference type="InterPro" id="IPR045054">
    <property type="entry name" value="P4HA-like"/>
</dbReference>
<dbReference type="InterPro" id="IPR036388">
    <property type="entry name" value="WH-like_DNA-bd_sf"/>
</dbReference>
<dbReference type="EMBL" id="BRPK01000002">
    <property type="protein sequence ID" value="GLB35440.1"/>
    <property type="molecule type" value="Genomic_DNA"/>
</dbReference>
<evidence type="ECO:0000259" key="8">
    <source>
        <dbReference type="PROSITE" id="PS51471"/>
    </source>
</evidence>
<feature type="compositionally biased region" description="Basic and acidic residues" evidence="7">
    <location>
        <begin position="524"/>
        <end position="535"/>
    </location>
</feature>
<dbReference type="PANTHER" id="PTHR10869:SF236">
    <property type="entry name" value="PROLYL 4-HYDROXYLASE ALPHA SUBUNIT DOMAIN-CONTAINING PROTEIN"/>
    <property type="match status" value="1"/>
</dbReference>
<feature type="region of interest" description="Disordered" evidence="7">
    <location>
        <begin position="376"/>
        <end position="499"/>
    </location>
</feature>
<dbReference type="GO" id="GO:0000786">
    <property type="term" value="C:nucleosome"/>
    <property type="evidence" value="ECO:0007669"/>
    <property type="project" value="InterPro"/>
</dbReference>
<accession>A0A9P3ULB1</accession>
<evidence type="ECO:0000256" key="1">
    <source>
        <dbReference type="ARBA" id="ARBA00001961"/>
    </source>
</evidence>
<evidence type="ECO:0000313" key="11">
    <source>
        <dbReference type="Proteomes" id="UP001063166"/>
    </source>
</evidence>
<feature type="compositionally biased region" description="Pro residues" evidence="7">
    <location>
        <begin position="650"/>
        <end position="659"/>
    </location>
</feature>
<dbReference type="Pfam" id="PF13640">
    <property type="entry name" value="2OG-FeII_Oxy_3"/>
    <property type="match status" value="1"/>
</dbReference>
<dbReference type="GO" id="GO:0005506">
    <property type="term" value="F:iron ion binding"/>
    <property type="evidence" value="ECO:0007669"/>
    <property type="project" value="InterPro"/>
</dbReference>
<keyword evidence="3" id="KW-0479">Metal-binding</keyword>
<dbReference type="Gene3D" id="1.10.10.10">
    <property type="entry name" value="Winged helix-like DNA-binding domain superfamily/Winged helix DNA-binding domain"/>
    <property type="match status" value="1"/>
</dbReference>
<dbReference type="GO" id="GO:0003677">
    <property type="term" value="F:DNA binding"/>
    <property type="evidence" value="ECO:0007669"/>
    <property type="project" value="InterPro"/>
</dbReference>
<dbReference type="GO" id="GO:0006334">
    <property type="term" value="P:nucleosome assembly"/>
    <property type="evidence" value="ECO:0007669"/>
    <property type="project" value="InterPro"/>
</dbReference>
<feature type="compositionally biased region" description="Acidic residues" evidence="7">
    <location>
        <begin position="662"/>
        <end position="676"/>
    </location>
</feature>
<proteinExistence type="predicted"/>
<sequence>MDTPVMFGKVDHVPYRSQAAGNGINSILSFSKAQTASTINRLRELHWSMSDVPRDKLSTKLDKKLEIWHLMHMDSRRDADGRSVRFISPHPLYQHPYHPVPPGPQDHELKKQYLALLPPQQIIDICLNFDLHVPPYVKSSIWPADINAAIAAIQKASPPTTEAPAASTSSSAAVSPAMDSLKGSSEPSPTADDSIQQPEEAQPPDKPTPTTDSSAPAQPSAQPVPGEQPTPTPAPAPSQQPPYPHQPYGYGHPQAAYPHAPYYQPPPGYPPYPTPYGYGTYHHHPGYPQQPGVPFTTAPLTHPPQQPQDPFNPTSHSTEDLPSYEEMIAEALLESNDPEGCAPKDMFTWMAARYPLQSNFRPSASQALQKAYKRGRFHKNSNGKYTINTAWEGGNTSRRTTRRPQTQNPTAGAPGSPFTHAPLVHHHQQPSAPQGYPGYGYPFQQGPQAYPGFAQQSQAAQAPSQPQAAQPASTTASAAASSTDEAARPPQTEGNAAQDAWEAAQNILKAINFDSLLQLPAEEEKTGGDHDKDKVVAGPSTAPPPPPAPVATTAAAAAATREAGTAAVSSTTDYSAGRAELQAHLALLAAQLAELSQVDNDDTVVHYPVVGSNPPPVVQPVANAPPAAAGDAAPAMGSLGPQLGDAPPASQAPPPPPLVAAPEEEEDSEDDSDMEECIMAKKKSEQPLKGASTPKPAPTAEVRFPDLSAKEGLECHALVDDQILLIDNFFSPAECNAFVKFIDELPLELTPPKKRGEAERHNYRFSVTSAAFATKLHALLTPHLPSFPYPTSMKRTQKADDPPRSPHSLNSNIRMYKYTPSQHFGKHYDDSVRDPATGAKSEWTLLIYLTGVENGVEGGETVFYKDQRGKPQEVITAPLNRGTALLHRHGQDCMLHEGSMVTKGNKYVLRSDLMFMR</sequence>
<evidence type="ECO:0000256" key="7">
    <source>
        <dbReference type="SAM" id="MobiDB-lite"/>
    </source>
</evidence>
<evidence type="ECO:0000256" key="6">
    <source>
        <dbReference type="ARBA" id="ARBA00023004"/>
    </source>
</evidence>
<organism evidence="10 11">
    <name type="scientific">Lyophyllum shimeji</name>
    <name type="common">Hon-shimeji</name>
    <name type="synonym">Tricholoma shimeji</name>
    <dbReference type="NCBI Taxonomy" id="47721"/>
    <lineage>
        <taxon>Eukaryota</taxon>
        <taxon>Fungi</taxon>
        <taxon>Dikarya</taxon>
        <taxon>Basidiomycota</taxon>
        <taxon>Agaricomycotina</taxon>
        <taxon>Agaricomycetes</taxon>
        <taxon>Agaricomycetidae</taxon>
        <taxon>Agaricales</taxon>
        <taxon>Tricholomatineae</taxon>
        <taxon>Lyophyllaceae</taxon>
        <taxon>Lyophyllum</taxon>
    </lineage>
</organism>
<evidence type="ECO:0000313" key="10">
    <source>
        <dbReference type="EMBL" id="GLB35440.1"/>
    </source>
</evidence>
<name>A0A9P3ULB1_LYOSH</name>
<comment type="caution">
    <text evidence="10">The sequence shown here is derived from an EMBL/GenBank/DDBJ whole genome shotgun (WGS) entry which is preliminary data.</text>
</comment>
<dbReference type="InterPro" id="IPR005818">
    <property type="entry name" value="Histone_H1/H5_H15"/>
</dbReference>
<evidence type="ECO:0000256" key="2">
    <source>
        <dbReference type="ARBA" id="ARBA00020833"/>
    </source>
</evidence>
<feature type="compositionally biased region" description="Pro residues" evidence="7">
    <location>
        <begin position="226"/>
        <end position="245"/>
    </location>
</feature>
<dbReference type="Pfam" id="PF00538">
    <property type="entry name" value="Linker_histone"/>
    <property type="match status" value="1"/>
</dbReference>
<keyword evidence="6" id="KW-0408">Iron</keyword>
<comment type="cofactor">
    <cofactor evidence="1">
        <name>L-ascorbate</name>
        <dbReference type="ChEBI" id="CHEBI:38290"/>
    </cofactor>
</comment>
<dbReference type="PROSITE" id="PS51504">
    <property type="entry name" value="H15"/>
    <property type="match status" value="1"/>
</dbReference>
<dbReference type="InterPro" id="IPR036390">
    <property type="entry name" value="WH_DNA-bd_sf"/>
</dbReference>
<dbReference type="GO" id="GO:0031418">
    <property type="term" value="F:L-ascorbic acid binding"/>
    <property type="evidence" value="ECO:0007669"/>
    <property type="project" value="InterPro"/>
</dbReference>
<dbReference type="PANTHER" id="PTHR10869">
    <property type="entry name" value="PROLYL 4-HYDROXYLASE ALPHA SUBUNIT"/>
    <property type="match status" value="1"/>
</dbReference>
<feature type="compositionally biased region" description="Low complexity" evidence="7">
    <location>
        <begin position="395"/>
        <end position="410"/>
    </location>
</feature>
<feature type="compositionally biased region" description="Low complexity" evidence="7">
    <location>
        <begin position="622"/>
        <end position="635"/>
    </location>
</feature>
<evidence type="ECO:0000259" key="9">
    <source>
        <dbReference type="PROSITE" id="PS51504"/>
    </source>
</evidence>
<evidence type="ECO:0000256" key="3">
    <source>
        <dbReference type="ARBA" id="ARBA00022723"/>
    </source>
</evidence>
<dbReference type="Gene3D" id="2.60.120.620">
    <property type="entry name" value="q2cbj1_9rhob like domain"/>
    <property type="match status" value="1"/>
</dbReference>
<evidence type="ECO:0000256" key="5">
    <source>
        <dbReference type="ARBA" id="ARBA00023002"/>
    </source>
</evidence>
<dbReference type="AlphaFoldDB" id="A0A9P3ULB1"/>
<dbReference type="InterPro" id="IPR005123">
    <property type="entry name" value="Oxoglu/Fe-dep_dioxygenase_dom"/>
</dbReference>
<feature type="compositionally biased region" description="Low complexity" evidence="7">
    <location>
        <begin position="429"/>
        <end position="483"/>
    </location>
</feature>